<feature type="non-terminal residue" evidence="2">
    <location>
        <position position="1"/>
    </location>
</feature>
<evidence type="ECO:0000256" key="1">
    <source>
        <dbReference type="SAM" id="MobiDB-lite"/>
    </source>
</evidence>
<proteinExistence type="predicted"/>
<gene>
    <name evidence="2" type="ORF">KIPB_013016</name>
</gene>
<dbReference type="EMBL" id="BDIP01005993">
    <property type="protein sequence ID" value="GIQ90281.1"/>
    <property type="molecule type" value="Genomic_DNA"/>
</dbReference>
<reference evidence="2 3" key="1">
    <citation type="journal article" date="2018" name="PLoS ONE">
        <title>The draft genome of Kipferlia bialata reveals reductive genome evolution in fornicate parasites.</title>
        <authorList>
            <person name="Tanifuji G."/>
            <person name="Takabayashi S."/>
            <person name="Kume K."/>
            <person name="Takagi M."/>
            <person name="Nakayama T."/>
            <person name="Kamikawa R."/>
            <person name="Inagaki Y."/>
            <person name="Hashimoto T."/>
        </authorList>
    </citation>
    <scope>NUCLEOTIDE SEQUENCE [LARGE SCALE GENOMIC DNA]</scope>
    <source>
        <strain evidence="2">NY0173</strain>
    </source>
</reference>
<feature type="region of interest" description="Disordered" evidence="1">
    <location>
        <begin position="64"/>
        <end position="105"/>
    </location>
</feature>
<sequence length="181" mass="20384">GTVKPETSGPIKPKTISFRKAAEQKEDLDMGSDGEEATSELAFEDFSDDDEDVEMIEGAAKFASRPVEVKAEEDEQRDVVRLTRRRPGPEGDDADAHKRVRPASSVSDTNRKWLQDKVRDFIRYQCDEFLPEDRFPEVVELVGAPLYAQAVTRADVQMEVRNALRLLCEVQGDGWALKLDV</sequence>
<feature type="region of interest" description="Disordered" evidence="1">
    <location>
        <begin position="1"/>
        <end position="39"/>
    </location>
</feature>
<evidence type="ECO:0000313" key="2">
    <source>
        <dbReference type="EMBL" id="GIQ90281.1"/>
    </source>
</evidence>
<name>A0A9K3GPY4_9EUKA</name>
<keyword evidence="3" id="KW-1185">Reference proteome</keyword>
<dbReference type="Proteomes" id="UP000265618">
    <property type="component" value="Unassembled WGS sequence"/>
</dbReference>
<accession>A0A9K3GPY4</accession>
<protein>
    <submittedName>
        <fullName evidence="2">Uncharacterized protein</fullName>
    </submittedName>
</protein>
<dbReference type="AlphaFoldDB" id="A0A9K3GPY4"/>
<comment type="caution">
    <text evidence="2">The sequence shown here is derived from an EMBL/GenBank/DDBJ whole genome shotgun (WGS) entry which is preliminary data.</text>
</comment>
<feature type="compositionally biased region" description="Acidic residues" evidence="1">
    <location>
        <begin position="29"/>
        <end position="39"/>
    </location>
</feature>
<organism evidence="2 3">
    <name type="scientific">Kipferlia bialata</name>
    <dbReference type="NCBI Taxonomy" id="797122"/>
    <lineage>
        <taxon>Eukaryota</taxon>
        <taxon>Metamonada</taxon>
        <taxon>Carpediemonas-like organisms</taxon>
        <taxon>Kipferlia</taxon>
    </lineage>
</organism>
<evidence type="ECO:0000313" key="3">
    <source>
        <dbReference type="Proteomes" id="UP000265618"/>
    </source>
</evidence>